<dbReference type="Pfam" id="PF02609">
    <property type="entry name" value="Exonuc_VII_S"/>
    <property type="match status" value="1"/>
</dbReference>
<dbReference type="OrthoDB" id="9798666at2"/>
<keyword evidence="9" id="KW-1185">Reference proteome</keyword>
<keyword evidence="7" id="KW-0175">Coiled coil</keyword>
<dbReference type="InterPro" id="IPR037004">
    <property type="entry name" value="Exonuc_VII_ssu_sf"/>
</dbReference>
<evidence type="ECO:0000313" key="8">
    <source>
        <dbReference type="EMBL" id="PWA13210.1"/>
    </source>
</evidence>
<keyword evidence="2 6" id="KW-0963">Cytoplasm</keyword>
<dbReference type="PANTHER" id="PTHR34137">
    <property type="entry name" value="EXODEOXYRIBONUCLEASE 7 SMALL SUBUNIT"/>
    <property type="match status" value="1"/>
</dbReference>
<dbReference type="Proteomes" id="UP000245998">
    <property type="component" value="Unassembled WGS sequence"/>
</dbReference>
<evidence type="ECO:0000256" key="3">
    <source>
        <dbReference type="ARBA" id="ARBA00022722"/>
    </source>
</evidence>
<dbReference type="PANTHER" id="PTHR34137:SF1">
    <property type="entry name" value="EXODEOXYRIBONUCLEASE 7 SMALL SUBUNIT"/>
    <property type="match status" value="1"/>
</dbReference>
<evidence type="ECO:0000256" key="6">
    <source>
        <dbReference type="HAMAP-Rule" id="MF_00337"/>
    </source>
</evidence>
<organism evidence="8 9">
    <name type="scientific">Pueribacillus theae</name>
    <dbReference type="NCBI Taxonomy" id="2171751"/>
    <lineage>
        <taxon>Bacteria</taxon>
        <taxon>Bacillati</taxon>
        <taxon>Bacillota</taxon>
        <taxon>Bacilli</taxon>
        <taxon>Bacillales</taxon>
        <taxon>Bacillaceae</taxon>
        <taxon>Pueribacillus</taxon>
    </lineage>
</organism>
<dbReference type="EC" id="3.1.11.6" evidence="6"/>
<dbReference type="Gene3D" id="1.10.287.1040">
    <property type="entry name" value="Exonuclease VII, small subunit"/>
    <property type="match status" value="1"/>
</dbReference>
<evidence type="ECO:0000256" key="7">
    <source>
        <dbReference type="SAM" id="Coils"/>
    </source>
</evidence>
<proteinExistence type="inferred from homology"/>
<dbReference type="NCBIfam" id="TIGR01280">
    <property type="entry name" value="xseB"/>
    <property type="match status" value="1"/>
</dbReference>
<evidence type="ECO:0000256" key="1">
    <source>
        <dbReference type="ARBA" id="ARBA00009998"/>
    </source>
</evidence>
<sequence length="81" mass="9424">MSHDLDTEKQPSFEEEMEELETIVEQLENGDVALEEAIHLFQKGMKLSKSCHDKLKAVEEKIDQMIDEEGEIMPFTIQEEE</sequence>
<comment type="function">
    <text evidence="6">Bidirectionally degrades single-stranded DNA into large acid-insoluble oligonucleotides, which are then degraded further into small acid-soluble oligonucleotides.</text>
</comment>
<comment type="subcellular location">
    <subcellularLocation>
        <location evidence="6">Cytoplasm</location>
    </subcellularLocation>
</comment>
<evidence type="ECO:0000256" key="2">
    <source>
        <dbReference type="ARBA" id="ARBA00022490"/>
    </source>
</evidence>
<evidence type="ECO:0000256" key="5">
    <source>
        <dbReference type="ARBA" id="ARBA00022839"/>
    </source>
</evidence>
<dbReference type="InterPro" id="IPR003761">
    <property type="entry name" value="Exonuc_VII_S"/>
</dbReference>
<dbReference type="SUPFAM" id="SSF116842">
    <property type="entry name" value="XseB-like"/>
    <property type="match status" value="1"/>
</dbReference>
<evidence type="ECO:0000313" key="9">
    <source>
        <dbReference type="Proteomes" id="UP000245998"/>
    </source>
</evidence>
<gene>
    <name evidence="6" type="primary">xseB</name>
    <name evidence="8" type="ORF">DCC39_01810</name>
</gene>
<dbReference type="GO" id="GO:0006308">
    <property type="term" value="P:DNA catabolic process"/>
    <property type="evidence" value="ECO:0007669"/>
    <property type="project" value="UniProtKB-UniRule"/>
</dbReference>
<comment type="subunit">
    <text evidence="6">Heterooligomer composed of large and small subunits.</text>
</comment>
<protein>
    <recommendedName>
        <fullName evidence="6">Exodeoxyribonuclease 7 small subunit</fullName>
        <ecNumber evidence="6">3.1.11.6</ecNumber>
    </recommendedName>
    <alternativeName>
        <fullName evidence="6">Exodeoxyribonuclease VII small subunit</fullName>
        <shortName evidence="6">Exonuclease VII small subunit</shortName>
    </alternativeName>
</protein>
<comment type="caution">
    <text evidence="8">The sequence shown here is derived from an EMBL/GenBank/DDBJ whole genome shotgun (WGS) entry which is preliminary data.</text>
</comment>
<feature type="coiled-coil region" evidence="7">
    <location>
        <begin position="10"/>
        <end position="37"/>
    </location>
</feature>
<reference evidence="8 9" key="1">
    <citation type="submission" date="2018-04" db="EMBL/GenBank/DDBJ databases">
        <title>Camelliibacillus theae gen. nov., sp. nov., isolated from Pu'er tea.</title>
        <authorList>
            <person name="Niu L."/>
        </authorList>
    </citation>
    <scope>NUCLEOTIDE SEQUENCE [LARGE SCALE GENOMIC DNA]</scope>
    <source>
        <strain evidence="8 9">T8</strain>
    </source>
</reference>
<name>A0A2U1K6Q5_9BACI</name>
<dbReference type="EMBL" id="QCZG01000002">
    <property type="protein sequence ID" value="PWA13210.1"/>
    <property type="molecule type" value="Genomic_DNA"/>
</dbReference>
<dbReference type="GO" id="GO:0005829">
    <property type="term" value="C:cytosol"/>
    <property type="evidence" value="ECO:0007669"/>
    <property type="project" value="TreeGrafter"/>
</dbReference>
<keyword evidence="4 6" id="KW-0378">Hydrolase</keyword>
<dbReference type="GO" id="GO:0008855">
    <property type="term" value="F:exodeoxyribonuclease VII activity"/>
    <property type="evidence" value="ECO:0007669"/>
    <property type="project" value="UniProtKB-UniRule"/>
</dbReference>
<accession>A0A2U1K6Q5</accession>
<dbReference type="GO" id="GO:0009318">
    <property type="term" value="C:exodeoxyribonuclease VII complex"/>
    <property type="evidence" value="ECO:0007669"/>
    <property type="project" value="UniProtKB-UniRule"/>
</dbReference>
<keyword evidence="5 6" id="KW-0269">Exonuclease</keyword>
<comment type="catalytic activity">
    <reaction evidence="6">
        <text>Exonucleolytic cleavage in either 5'- to 3'- or 3'- to 5'-direction to yield nucleoside 5'-phosphates.</text>
        <dbReference type="EC" id="3.1.11.6"/>
    </reaction>
</comment>
<dbReference type="RefSeq" id="WP_116553171.1">
    <property type="nucleotide sequence ID" value="NZ_QCZG01000002.1"/>
</dbReference>
<comment type="similarity">
    <text evidence="1 6">Belongs to the XseB family.</text>
</comment>
<dbReference type="HAMAP" id="MF_00337">
    <property type="entry name" value="Exonuc_7_S"/>
    <property type="match status" value="1"/>
</dbReference>
<dbReference type="NCBIfam" id="NF002138">
    <property type="entry name" value="PRK00977.1-2"/>
    <property type="match status" value="1"/>
</dbReference>
<evidence type="ECO:0000256" key="4">
    <source>
        <dbReference type="ARBA" id="ARBA00022801"/>
    </source>
</evidence>
<keyword evidence="3 6" id="KW-0540">Nuclease</keyword>
<dbReference type="AlphaFoldDB" id="A0A2U1K6Q5"/>